<accession>J9FJN3</accession>
<comment type="similarity">
    <text evidence="1">Belongs to the GTP cyclohydrolase I type 2/NIF3 family.</text>
</comment>
<dbReference type="GO" id="GO:0005737">
    <property type="term" value="C:cytoplasm"/>
    <property type="evidence" value="ECO:0007669"/>
    <property type="project" value="TreeGrafter"/>
</dbReference>
<feature type="non-terminal residue" evidence="3">
    <location>
        <position position="1"/>
    </location>
</feature>
<gene>
    <name evidence="3" type="ORF">EVA_16791</name>
</gene>
<dbReference type="GO" id="GO:0046872">
    <property type="term" value="F:metal ion binding"/>
    <property type="evidence" value="ECO:0007669"/>
    <property type="project" value="UniProtKB-KW"/>
</dbReference>
<name>J9FJN3_9ZZZZ</name>
<dbReference type="Gene3D" id="3.40.1390.30">
    <property type="entry name" value="NIF3 (NGG1p interacting factor 3)-like"/>
    <property type="match status" value="2"/>
</dbReference>
<dbReference type="PANTHER" id="PTHR13799:SF14">
    <property type="entry name" value="GTP CYCLOHYDROLASE 1 TYPE 2 HOMOLOG"/>
    <property type="match status" value="1"/>
</dbReference>
<organism evidence="3">
    <name type="scientific">gut metagenome</name>
    <dbReference type="NCBI Taxonomy" id="749906"/>
    <lineage>
        <taxon>unclassified sequences</taxon>
        <taxon>metagenomes</taxon>
        <taxon>organismal metagenomes</taxon>
    </lineage>
</organism>
<keyword evidence="2" id="KW-0479">Metal-binding</keyword>
<proteinExistence type="inferred from homology"/>
<dbReference type="PANTHER" id="PTHR13799">
    <property type="entry name" value="NGG1 INTERACTING FACTOR 3"/>
    <property type="match status" value="1"/>
</dbReference>
<dbReference type="InterPro" id="IPR036069">
    <property type="entry name" value="DUF34/NIF3_sf"/>
</dbReference>
<dbReference type="NCBIfam" id="TIGR00486">
    <property type="entry name" value="YbgI_SA1388"/>
    <property type="match status" value="1"/>
</dbReference>
<reference evidence="3" key="1">
    <citation type="journal article" date="2012" name="PLoS ONE">
        <title>Gene sets for utilization of primary and secondary nutrition supplies in the distal gut of endangered iberian lynx.</title>
        <authorList>
            <person name="Alcaide M."/>
            <person name="Messina E."/>
            <person name="Richter M."/>
            <person name="Bargiela R."/>
            <person name="Peplies J."/>
            <person name="Huws S.A."/>
            <person name="Newbold C.J."/>
            <person name="Golyshin P.N."/>
            <person name="Simon M.A."/>
            <person name="Lopez G."/>
            <person name="Yakimov M.M."/>
            <person name="Ferrer M."/>
        </authorList>
    </citation>
    <scope>NUCLEOTIDE SEQUENCE</scope>
</reference>
<dbReference type="EMBL" id="AMCI01006002">
    <property type="protein sequence ID" value="EJW95101.1"/>
    <property type="molecule type" value="Genomic_DNA"/>
</dbReference>
<evidence type="ECO:0000313" key="3">
    <source>
        <dbReference type="EMBL" id="EJW95101.1"/>
    </source>
</evidence>
<comment type="caution">
    <text evidence="3">The sequence shown here is derived from an EMBL/GenBank/DDBJ whole genome shotgun (WGS) entry which is preliminary data.</text>
</comment>
<sequence length="193" mass="20900">GCQLIVSHHPVIFKKLSRMSRRDLPFRMIKKNISALCAHTNLDAAEGGVNDILSRLFEIHDAKPFAEDGIGRIGSVETIDTCALAQKCRDILDADSVKYVDVGHPIQQLAVVSGSGGSMWQDAAEAGADALLTGEASHHDALDAKRMGLSLIAAGHFATEIPIVPVLADQLSRNFPSVRVICSRRNKEPFTYI</sequence>
<evidence type="ECO:0000256" key="2">
    <source>
        <dbReference type="ARBA" id="ARBA00022723"/>
    </source>
</evidence>
<dbReference type="Pfam" id="PF01784">
    <property type="entry name" value="DUF34_NIF3"/>
    <property type="match status" value="1"/>
</dbReference>
<dbReference type="SUPFAM" id="SSF102705">
    <property type="entry name" value="NIF3 (NGG1p interacting factor 3)-like"/>
    <property type="match status" value="1"/>
</dbReference>
<dbReference type="AlphaFoldDB" id="J9FJN3"/>
<dbReference type="InterPro" id="IPR002678">
    <property type="entry name" value="DUF34/NIF3"/>
</dbReference>
<evidence type="ECO:0000256" key="1">
    <source>
        <dbReference type="ARBA" id="ARBA00006964"/>
    </source>
</evidence>
<protein>
    <submittedName>
        <fullName evidence="3">NGG1p interacting factor 3, NIF3</fullName>
    </submittedName>
</protein>